<name>A0A1Y2LHF0_EPING</name>
<proteinExistence type="predicted"/>
<reference evidence="2 3" key="1">
    <citation type="journal article" date="2017" name="Genome Announc.">
        <title>Genome sequence of the saprophytic ascomycete Epicoccum nigrum ICMP 19927 strain isolated from New Zealand.</title>
        <authorList>
            <person name="Fokin M."/>
            <person name="Fleetwood D."/>
            <person name="Weir B.S."/>
            <person name="Villas-Boas S.G."/>
        </authorList>
    </citation>
    <scope>NUCLEOTIDE SEQUENCE [LARGE SCALE GENOMIC DNA]</scope>
    <source>
        <strain evidence="2 3">ICMP 19927</strain>
    </source>
</reference>
<dbReference type="STRING" id="105696.A0A1Y2LHF0"/>
<dbReference type="InParanoid" id="A0A1Y2LHF0"/>
<dbReference type="InterPro" id="IPR010730">
    <property type="entry name" value="HET"/>
</dbReference>
<dbReference type="OMA" id="HNFSANP"/>
<evidence type="ECO:0000313" key="2">
    <source>
        <dbReference type="EMBL" id="OSS43311.1"/>
    </source>
</evidence>
<sequence length="119" mass="13476">MMYLFNTINLKLHNFSANPPDYVILSHTWGDEEVGFDEIQHSKRRALQKKKGYDKIVSCCNQALSDGFFWAWVDTYCIDRRSSSELSEAITNCTNGTGGLKSAMFTSPMSDQTIPKTHS</sequence>
<dbReference type="Pfam" id="PF06985">
    <property type="entry name" value="HET"/>
    <property type="match status" value="1"/>
</dbReference>
<dbReference type="AlphaFoldDB" id="A0A1Y2LHF0"/>
<dbReference type="PANTHER" id="PTHR10622:SF10">
    <property type="entry name" value="HET DOMAIN-CONTAINING PROTEIN"/>
    <property type="match status" value="1"/>
</dbReference>
<dbReference type="PANTHER" id="PTHR10622">
    <property type="entry name" value="HET DOMAIN-CONTAINING PROTEIN"/>
    <property type="match status" value="1"/>
</dbReference>
<organism evidence="2 3">
    <name type="scientific">Epicoccum nigrum</name>
    <name type="common">Soil fungus</name>
    <name type="synonym">Epicoccum purpurascens</name>
    <dbReference type="NCBI Taxonomy" id="105696"/>
    <lineage>
        <taxon>Eukaryota</taxon>
        <taxon>Fungi</taxon>
        <taxon>Dikarya</taxon>
        <taxon>Ascomycota</taxon>
        <taxon>Pezizomycotina</taxon>
        <taxon>Dothideomycetes</taxon>
        <taxon>Pleosporomycetidae</taxon>
        <taxon>Pleosporales</taxon>
        <taxon>Pleosporineae</taxon>
        <taxon>Didymellaceae</taxon>
        <taxon>Epicoccum</taxon>
    </lineage>
</organism>
<feature type="domain" description="Heterokaryon incompatibility" evidence="1">
    <location>
        <begin position="22"/>
        <end position="91"/>
    </location>
</feature>
<evidence type="ECO:0000313" key="3">
    <source>
        <dbReference type="Proteomes" id="UP000193240"/>
    </source>
</evidence>
<keyword evidence="3" id="KW-1185">Reference proteome</keyword>
<evidence type="ECO:0000259" key="1">
    <source>
        <dbReference type="Pfam" id="PF06985"/>
    </source>
</evidence>
<dbReference type="Proteomes" id="UP000193240">
    <property type="component" value="Unassembled WGS sequence"/>
</dbReference>
<protein>
    <recommendedName>
        <fullName evidence="1">Heterokaryon incompatibility domain-containing protein</fullName>
    </recommendedName>
</protein>
<gene>
    <name evidence="2" type="ORF">B5807_12024</name>
</gene>
<accession>A0A1Y2LHF0</accession>
<dbReference type="EMBL" id="KZ107870">
    <property type="protein sequence ID" value="OSS43311.1"/>
    <property type="molecule type" value="Genomic_DNA"/>
</dbReference>